<dbReference type="InterPro" id="IPR009187">
    <property type="entry name" value="Prok_Ku"/>
</dbReference>
<keyword evidence="6" id="KW-1185">Reference proteome</keyword>
<feature type="region of interest" description="Disordered" evidence="3">
    <location>
        <begin position="227"/>
        <end position="300"/>
    </location>
</feature>
<dbReference type="Proteomes" id="UP000626026">
    <property type="component" value="Unassembled WGS sequence"/>
</dbReference>
<dbReference type="PIRSF" id="PIRSF006493">
    <property type="entry name" value="Prok_Ku"/>
    <property type="match status" value="1"/>
</dbReference>
<evidence type="ECO:0000256" key="1">
    <source>
        <dbReference type="ARBA" id="ARBA00023125"/>
    </source>
</evidence>
<accession>A0ABR7RIV1</accession>
<organism evidence="5 6">
    <name type="scientific">Teichococcus aerophilus</name>
    <dbReference type="NCBI Taxonomy" id="1224513"/>
    <lineage>
        <taxon>Bacteria</taxon>
        <taxon>Pseudomonadati</taxon>
        <taxon>Pseudomonadota</taxon>
        <taxon>Alphaproteobacteria</taxon>
        <taxon>Acetobacterales</taxon>
        <taxon>Roseomonadaceae</taxon>
        <taxon>Roseomonas</taxon>
    </lineage>
</organism>
<feature type="domain" description="Ku" evidence="4">
    <location>
        <begin position="55"/>
        <end position="185"/>
    </location>
</feature>
<dbReference type="PANTHER" id="PTHR41251:SF1">
    <property type="entry name" value="NON-HOMOLOGOUS END JOINING PROTEIN KU"/>
    <property type="match status" value="1"/>
</dbReference>
<dbReference type="SMART" id="SM00559">
    <property type="entry name" value="Ku78"/>
    <property type="match status" value="1"/>
</dbReference>
<name>A0ABR7RIV1_9PROT</name>
<comment type="caution">
    <text evidence="5">The sequence shown here is derived from an EMBL/GenBank/DDBJ whole genome shotgun (WGS) entry which is preliminary data.</text>
</comment>
<keyword evidence="2" id="KW-0234">DNA repair</keyword>
<evidence type="ECO:0000256" key="2">
    <source>
        <dbReference type="HAMAP-Rule" id="MF_01875"/>
    </source>
</evidence>
<dbReference type="Gene3D" id="2.40.290.10">
    <property type="match status" value="1"/>
</dbReference>
<reference evidence="5 6" key="1">
    <citation type="journal article" date="2013" name="Int. J. Syst. Evol. Microbiol.">
        <title>Roseomonas aerophila sp. nov., isolated from air.</title>
        <authorList>
            <person name="Kim S.J."/>
            <person name="Weon H.Y."/>
            <person name="Ahn J.H."/>
            <person name="Hong S.B."/>
            <person name="Seok S.J."/>
            <person name="Whang K.S."/>
            <person name="Kwon S.W."/>
        </authorList>
    </citation>
    <scope>NUCLEOTIDE SEQUENCE [LARGE SCALE GENOMIC DNA]</scope>
    <source>
        <strain evidence="5 6">NBRC 108923</strain>
    </source>
</reference>
<proteinExistence type="inferred from homology"/>
<gene>
    <name evidence="2" type="primary">ku</name>
    <name evidence="5" type="ORF">IBL26_05325</name>
</gene>
<keyword evidence="2" id="KW-0227">DNA damage</keyword>
<keyword evidence="2" id="KW-0233">DNA recombination</keyword>
<keyword evidence="1 2" id="KW-0238">DNA-binding</keyword>
<dbReference type="InterPro" id="IPR006164">
    <property type="entry name" value="DNA_bd_Ku70/Ku80"/>
</dbReference>
<dbReference type="EMBL" id="JACTVA010000006">
    <property type="protein sequence ID" value="MBC9206248.1"/>
    <property type="molecule type" value="Genomic_DNA"/>
</dbReference>
<comment type="function">
    <text evidence="2">With LigD forms a non-homologous end joining (NHEJ) DNA repair enzyme, which repairs dsDNA breaks with reduced fidelity. Binds linear dsDNA with 5'- and 3'- overhangs but not closed circular dsDNA nor ssDNA. Recruits and stimulates the ligase activity of LigD.</text>
</comment>
<dbReference type="InterPro" id="IPR016194">
    <property type="entry name" value="SPOC-like_C_dom_sf"/>
</dbReference>
<protein>
    <recommendedName>
        <fullName evidence="2">Non-homologous end joining protein Ku</fullName>
    </recommendedName>
</protein>
<comment type="subunit">
    <text evidence="2">Homodimer. Interacts with LigD.</text>
</comment>
<dbReference type="PANTHER" id="PTHR41251">
    <property type="entry name" value="NON-HOMOLOGOUS END JOINING PROTEIN KU"/>
    <property type="match status" value="1"/>
</dbReference>
<dbReference type="RefSeq" id="WP_187783428.1">
    <property type="nucleotide sequence ID" value="NZ_JACTVA010000006.1"/>
</dbReference>
<evidence type="ECO:0000313" key="6">
    <source>
        <dbReference type="Proteomes" id="UP000626026"/>
    </source>
</evidence>
<dbReference type="HAMAP" id="MF_01875">
    <property type="entry name" value="Prokaryotic_Ku"/>
    <property type="match status" value="1"/>
</dbReference>
<evidence type="ECO:0000256" key="3">
    <source>
        <dbReference type="SAM" id="MobiDB-lite"/>
    </source>
</evidence>
<dbReference type="NCBIfam" id="TIGR02772">
    <property type="entry name" value="Ku_bact"/>
    <property type="match status" value="1"/>
</dbReference>
<dbReference type="SUPFAM" id="SSF100939">
    <property type="entry name" value="SPOC domain-like"/>
    <property type="match status" value="1"/>
</dbReference>
<evidence type="ECO:0000313" key="5">
    <source>
        <dbReference type="EMBL" id="MBC9206248.1"/>
    </source>
</evidence>
<sequence length="300" mass="33392">MSERPIWRGTLRLALVSCRISLVPARQDRNNLHFNMINPKTGNRIRNRTVDAETGREVERGKLVRGYEVEKGEYVLLTDEDFDSARVESSSTLSIAKFVKLGSISPLYFENAYYVVPQEDEAIDVYAVLRDALRKSGMMALSRLVLFRRERPVGILPLGQGLVLHTLHEEGDLRDAGDVFAEVPGTAPEPEMVKLAQQLISRQTGTYDPTDTEDRYEARLREVIEERRQGKTISAEPEEDPAPRGNVIDLMAALRDSLKQGGRASGKKADDSPKSAGGKSKSKSGSKKEEAKPAAKRKRA</sequence>
<comment type="similarity">
    <text evidence="2">Belongs to the prokaryotic Ku family.</text>
</comment>
<evidence type="ECO:0000259" key="4">
    <source>
        <dbReference type="SMART" id="SM00559"/>
    </source>
</evidence>
<dbReference type="Pfam" id="PF02735">
    <property type="entry name" value="Ku"/>
    <property type="match status" value="1"/>
</dbReference>